<organism evidence="19 20">
    <name type="scientific">Cohnella phaseoli</name>
    <dbReference type="NCBI Taxonomy" id="456490"/>
    <lineage>
        <taxon>Bacteria</taxon>
        <taxon>Bacillati</taxon>
        <taxon>Bacillota</taxon>
        <taxon>Bacilli</taxon>
        <taxon>Bacillales</taxon>
        <taxon>Paenibacillaceae</taxon>
        <taxon>Cohnella</taxon>
    </lineage>
</organism>
<evidence type="ECO:0000256" key="12">
    <source>
        <dbReference type="ARBA" id="ARBA00030215"/>
    </source>
</evidence>
<keyword evidence="5 14" id="KW-0813">Transport</keyword>
<evidence type="ECO:0000256" key="5">
    <source>
        <dbReference type="ARBA" id="ARBA00022448"/>
    </source>
</evidence>
<reference evidence="19 20" key="1">
    <citation type="submission" date="2018-07" db="EMBL/GenBank/DDBJ databases">
        <title>Genomic Encyclopedia of Type Strains, Phase III (KMG-III): the genomes of soil and plant-associated and newly described type strains.</title>
        <authorList>
            <person name="Whitman W."/>
        </authorList>
    </citation>
    <scope>NUCLEOTIDE SEQUENCE [LARGE SCALE GENOMIC DNA]</scope>
    <source>
        <strain evidence="19 20">CECT 7287</strain>
    </source>
</reference>
<keyword evidence="10 14" id="KW-0139">CF(1)</keyword>
<dbReference type="NCBIfam" id="TIGR01216">
    <property type="entry name" value="ATP_synt_epsi"/>
    <property type="match status" value="1"/>
</dbReference>
<feature type="coiled-coil region" evidence="16">
    <location>
        <begin position="81"/>
        <end position="117"/>
    </location>
</feature>
<dbReference type="Gene3D" id="1.20.5.440">
    <property type="entry name" value="ATP synthase delta/epsilon subunit, C-terminal domain"/>
    <property type="match status" value="1"/>
</dbReference>
<evidence type="ECO:0000256" key="14">
    <source>
        <dbReference type="HAMAP-Rule" id="MF_00530"/>
    </source>
</evidence>
<comment type="caution">
    <text evidence="19">The sequence shown here is derived from an EMBL/GenBank/DDBJ whole genome shotgun (WGS) entry which is preliminary data.</text>
</comment>
<evidence type="ECO:0000256" key="4">
    <source>
        <dbReference type="ARBA" id="ARBA00014480"/>
    </source>
</evidence>
<dbReference type="InterPro" id="IPR036771">
    <property type="entry name" value="ATPsynth_dsu/esu_N"/>
</dbReference>
<dbReference type="AlphaFoldDB" id="A0A3D9KD67"/>
<sequence>MSTLRLEIVTPEHKVYEKDVNMVVVKGVAGELGILPNHIPLVTPLKVAPVKAKIGNTNEFIAVHGGFMEVRKDKVVILAEAAELESDIDVSRARLAKERAERRLAQKQADISAARAELALQRAILRLETVHEREQQHRNQ</sequence>
<evidence type="ECO:0000256" key="9">
    <source>
        <dbReference type="ARBA" id="ARBA00023136"/>
    </source>
</evidence>
<evidence type="ECO:0000313" key="19">
    <source>
        <dbReference type="EMBL" id="RED84080.1"/>
    </source>
</evidence>
<evidence type="ECO:0000256" key="1">
    <source>
        <dbReference type="ARBA" id="ARBA00003543"/>
    </source>
</evidence>
<dbReference type="Proteomes" id="UP000256977">
    <property type="component" value="Unassembled WGS sequence"/>
</dbReference>
<evidence type="ECO:0000256" key="11">
    <source>
        <dbReference type="ARBA" id="ARBA00023310"/>
    </source>
</evidence>
<keyword evidence="16" id="KW-0175">Coiled coil</keyword>
<dbReference type="GO" id="GO:0005524">
    <property type="term" value="F:ATP binding"/>
    <property type="evidence" value="ECO:0007669"/>
    <property type="project" value="UniProtKB-UniRule"/>
</dbReference>
<evidence type="ECO:0000256" key="10">
    <source>
        <dbReference type="ARBA" id="ARBA00023196"/>
    </source>
</evidence>
<dbReference type="GO" id="GO:0046933">
    <property type="term" value="F:proton-transporting ATP synthase activity, rotational mechanism"/>
    <property type="evidence" value="ECO:0007669"/>
    <property type="project" value="UniProtKB-UniRule"/>
</dbReference>
<gene>
    <name evidence="14" type="primary">atpC</name>
    <name evidence="19" type="ORF">DFP98_107188</name>
</gene>
<dbReference type="SUPFAM" id="SSF46604">
    <property type="entry name" value="Epsilon subunit of F1F0-ATP synthase C-terminal domain"/>
    <property type="match status" value="1"/>
</dbReference>
<dbReference type="Pfam" id="PF00401">
    <property type="entry name" value="ATP-synt_DE"/>
    <property type="match status" value="1"/>
</dbReference>
<evidence type="ECO:0000256" key="13">
    <source>
        <dbReference type="ARBA" id="ARBA00031795"/>
    </source>
</evidence>
<dbReference type="GO" id="GO:0005886">
    <property type="term" value="C:plasma membrane"/>
    <property type="evidence" value="ECO:0007669"/>
    <property type="project" value="UniProtKB-SubCell"/>
</dbReference>
<dbReference type="OrthoDB" id="9804110at2"/>
<dbReference type="EMBL" id="QRDZ01000007">
    <property type="protein sequence ID" value="RED84080.1"/>
    <property type="molecule type" value="Genomic_DNA"/>
</dbReference>
<dbReference type="InterPro" id="IPR020547">
    <property type="entry name" value="ATP_synth_F1_esu_C"/>
</dbReference>
<keyword evidence="7 14" id="KW-0375">Hydrogen ion transport</keyword>
<keyword evidence="6 14" id="KW-1003">Cell membrane</keyword>
<evidence type="ECO:0000256" key="15">
    <source>
        <dbReference type="RuleBase" id="RU003656"/>
    </source>
</evidence>
<dbReference type="InterPro" id="IPR020546">
    <property type="entry name" value="ATP_synth_F1_dsu/esu_N"/>
</dbReference>
<evidence type="ECO:0000313" key="20">
    <source>
        <dbReference type="Proteomes" id="UP000256977"/>
    </source>
</evidence>
<dbReference type="NCBIfam" id="NF009980">
    <property type="entry name" value="PRK13446.1"/>
    <property type="match status" value="1"/>
</dbReference>
<protein>
    <recommendedName>
        <fullName evidence="4 14">ATP synthase epsilon chain</fullName>
    </recommendedName>
    <alternativeName>
        <fullName evidence="13 14">ATP synthase F1 sector epsilon subunit</fullName>
    </alternativeName>
    <alternativeName>
        <fullName evidence="12 14">F-ATPase epsilon subunit</fullName>
    </alternativeName>
</protein>
<dbReference type="Pfam" id="PF02823">
    <property type="entry name" value="ATP-synt_DE_N"/>
    <property type="match status" value="1"/>
</dbReference>
<dbReference type="PANTHER" id="PTHR13822:SF10">
    <property type="entry name" value="ATP SYNTHASE EPSILON CHAIN, CHLOROPLASTIC"/>
    <property type="match status" value="1"/>
</dbReference>
<evidence type="ECO:0000256" key="6">
    <source>
        <dbReference type="ARBA" id="ARBA00022475"/>
    </source>
</evidence>
<feature type="domain" description="ATP synthase epsilon subunit C-terminal" evidence="17">
    <location>
        <begin position="87"/>
        <end position="129"/>
    </location>
</feature>
<dbReference type="InterPro" id="IPR036794">
    <property type="entry name" value="ATP_F1_dsu/esu_C_sf"/>
</dbReference>
<evidence type="ECO:0000256" key="3">
    <source>
        <dbReference type="ARBA" id="ARBA00005712"/>
    </source>
</evidence>
<keyword evidence="11 14" id="KW-0066">ATP synthesis</keyword>
<evidence type="ECO:0000256" key="2">
    <source>
        <dbReference type="ARBA" id="ARBA00004202"/>
    </source>
</evidence>
<dbReference type="CDD" id="cd12152">
    <property type="entry name" value="F1-ATPase_delta"/>
    <property type="match status" value="1"/>
</dbReference>
<dbReference type="SUPFAM" id="SSF51344">
    <property type="entry name" value="Epsilon subunit of F1F0-ATP synthase N-terminal domain"/>
    <property type="match status" value="1"/>
</dbReference>
<dbReference type="InterPro" id="IPR001469">
    <property type="entry name" value="ATP_synth_F1_dsu/esu"/>
</dbReference>
<dbReference type="NCBIfam" id="NF001846">
    <property type="entry name" value="PRK00571.1-3"/>
    <property type="match status" value="1"/>
</dbReference>
<evidence type="ECO:0000256" key="7">
    <source>
        <dbReference type="ARBA" id="ARBA00022781"/>
    </source>
</evidence>
<proteinExistence type="inferred from homology"/>
<dbReference type="Gene3D" id="2.60.15.10">
    <property type="entry name" value="F0F1 ATP synthase delta/epsilon subunit, N-terminal"/>
    <property type="match status" value="1"/>
</dbReference>
<dbReference type="GO" id="GO:0045259">
    <property type="term" value="C:proton-transporting ATP synthase complex"/>
    <property type="evidence" value="ECO:0007669"/>
    <property type="project" value="UniProtKB-KW"/>
</dbReference>
<comment type="subcellular location">
    <subcellularLocation>
        <location evidence="2 14">Cell membrane</location>
        <topology evidence="2 14">Peripheral membrane protein</topology>
    </subcellularLocation>
</comment>
<dbReference type="PANTHER" id="PTHR13822">
    <property type="entry name" value="ATP SYNTHASE DELTA/EPSILON CHAIN"/>
    <property type="match status" value="1"/>
</dbReference>
<keyword evidence="8 14" id="KW-0406">Ion transport</keyword>
<comment type="subunit">
    <text evidence="14 15">F-type ATPases have 2 components, CF(1) - the catalytic core - and CF(0) - the membrane proton channel. CF(1) has five subunits: alpha(3), beta(3), gamma(1), delta(1), epsilon(1). CF(0) has three main subunits: a, b and c.</text>
</comment>
<evidence type="ECO:0000256" key="16">
    <source>
        <dbReference type="SAM" id="Coils"/>
    </source>
</evidence>
<dbReference type="RefSeq" id="WP_116060708.1">
    <property type="nucleotide sequence ID" value="NZ_QRDZ01000007.1"/>
</dbReference>
<evidence type="ECO:0000256" key="8">
    <source>
        <dbReference type="ARBA" id="ARBA00023065"/>
    </source>
</evidence>
<comment type="similarity">
    <text evidence="3 14 15">Belongs to the ATPase epsilon chain family.</text>
</comment>
<accession>A0A3D9KD67</accession>
<comment type="function">
    <text evidence="1 14">Produces ATP from ADP in the presence of a proton gradient across the membrane.</text>
</comment>
<feature type="domain" description="ATP synthase F1 complex delta/epsilon subunit N-terminal" evidence="18">
    <location>
        <begin position="4"/>
        <end position="82"/>
    </location>
</feature>
<name>A0A3D9KD67_9BACL</name>
<dbReference type="FunFam" id="2.60.15.10:FF:000001">
    <property type="entry name" value="ATP synthase epsilon chain"/>
    <property type="match status" value="1"/>
</dbReference>
<evidence type="ECO:0000259" key="18">
    <source>
        <dbReference type="Pfam" id="PF02823"/>
    </source>
</evidence>
<keyword evidence="9 14" id="KW-0472">Membrane</keyword>
<evidence type="ECO:0000259" key="17">
    <source>
        <dbReference type="Pfam" id="PF00401"/>
    </source>
</evidence>
<keyword evidence="20" id="KW-1185">Reference proteome</keyword>
<dbReference type="HAMAP" id="MF_00530">
    <property type="entry name" value="ATP_synth_epsil_bac"/>
    <property type="match status" value="1"/>
</dbReference>